<evidence type="ECO:0000313" key="3">
    <source>
        <dbReference type="Proteomes" id="UP000826656"/>
    </source>
</evidence>
<evidence type="ECO:0000313" key="2">
    <source>
        <dbReference type="EMBL" id="KAH0763635.1"/>
    </source>
</evidence>
<evidence type="ECO:0000259" key="1">
    <source>
        <dbReference type="PROSITE" id="PS50994"/>
    </source>
</evidence>
<dbReference type="PROSITE" id="PS50994">
    <property type="entry name" value="INTEGRASE"/>
    <property type="match status" value="1"/>
</dbReference>
<proteinExistence type="predicted"/>
<dbReference type="EMBL" id="JAIVGD010000013">
    <property type="protein sequence ID" value="KAH0763635.1"/>
    <property type="molecule type" value="Genomic_DNA"/>
</dbReference>
<organism evidence="2 3">
    <name type="scientific">Solanum tuberosum</name>
    <name type="common">Potato</name>
    <dbReference type="NCBI Taxonomy" id="4113"/>
    <lineage>
        <taxon>Eukaryota</taxon>
        <taxon>Viridiplantae</taxon>
        <taxon>Streptophyta</taxon>
        <taxon>Embryophyta</taxon>
        <taxon>Tracheophyta</taxon>
        <taxon>Spermatophyta</taxon>
        <taxon>Magnoliopsida</taxon>
        <taxon>eudicotyledons</taxon>
        <taxon>Gunneridae</taxon>
        <taxon>Pentapetalae</taxon>
        <taxon>asterids</taxon>
        <taxon>lamiids</taxon>
        <taxon>Solanales</taxon>
        <taxon>Solanaceae</taxon>
        <taxon>Solanoideae</taxon>
        <taxon>Solaneae</taxon>
        <taxon>Solanum</taxon>
    </lineage>
</organism>
<name>A0ABQ7VHT4_SOLTU</name>
<dbReference type="PANTHER" id="PTHR42648">
    <property type="entry name" value="TRANSPOSASE, PUTATIVE-RELATED"/>
    <property type="match status" value="1"/>
</dbReference>
<reference evidence="2 3" key="1">
    <citation type="journal article" date="2021" name="bioRxiv">
        <title>Chromosome-scale and haplotype-resolved genome assembly of a tetraploid potato cultivar.</title>
        <authorList>
            <person name="Sun H."/>
            <person name="Jiao W.-B."/>
            <person name="Krause K."/>
            <person name="Campoy J.A."/>
            <person name="Goel M."/>
            <person name="Folz-Donahue K."/>
            <person name="Kukat C."/>
            <person name="Huettel B."/>
            <person name="Schneeberger K."/>
        </authorList>
    </citation>
    <scope>NUCLEOTIDE SEQUENCE [LARGE SCALE GENOMIC DNA]</scope>
    <source>
        <strain evidence="2">SolTubOtavaFocal</strain>
        <tissue evidence="2">Leaves</tissue>
    </source>
</reference>
<dbReference type="PANTHER" id="PTHR42648:SF28">
    <property type="entry name" value="TRANSPOSON-ENCODED PROTEIN WITH RIBONUCLEASE H-LIKE AND RETROVIRUS ZINC FINGER-LIKE DOMAINS"/>
    <property type="match status" value="1"/>
</dbReference>
<dbReference type="InterPro" id="IPR039537">
    <property type="entry name" value="Retrotran_Ty1/copia-like"/>
</dbReference>
<protein>
    <recommendedName>
        <fullName evidence="1">Integrase catalytic domain-containing protein</fullName>
    </recommendedName>
</protein>
<gene>
    <name evidence="2" type="ORF">KY290_019708</name>
</gene>
<comment type="caution">
    <text evidence="2">The sequence shown here is derived from an EMBL/GenBank/DDBJ whole genome shotgun (WGS) entry which is preliminary data.</text>
</comment>
<dbReference type="InterPro" id="IPR036397">
    <property type="entry name" value="RNaseH_sf"/>
</dbReference>
<keyword evidence="3" id="KW-1185">Reference proteome</keyword>
<accession>A0ABQ7VHT4</accession>
<dbReference type="InterPro" id="IPR012337">
    <property type="entry name" value="RNaseH-like_sf"/>
</dbReference>
<dbReference type="Gene3D" id="3.30.420.10">
    <property type="entry name" value="Ribonuclease H-like superfamily/Ribonuclease H"/>
    <property type="match status" value="1"/>
</dbReference>
<sequence>MERTIKYFRTNNVLEFCSEELNDFCKIYRITRHKTVKHTSQQNGVAKRMNKTFLEKVRYILLQAKMFKVFWAKEFTLLLILSIDLQDQRLTLRLRMRHVSRDVAFDESSILDPRKFFMELSENENNEQVELSVELTKERDQESQVNESKDANLEEFVVKEPYTIVKEWENIDTKTESLTEQANLISYAFVEENIKDLEPFLYIEATSC</sequence>
<feature type="domain" description="Integrase catalytic" evidence="1">
    <location>
        <begin position="1"/>
        <end position="121"/>
    </location>
</feature>
<dbReference type="SUPFAM" id="SSF53098">
    <property type="entry name" value="Ribonuclease H-like"/>
    <property type="match status" value="1"/>
</dbReference>
<dbReference type="Proteomes" id="UP000826656">
    <property type="component" value="Unassembled WGS sequence"/>
</dbReference>
<dbReference type="InterPro" id="IPR001584">
    <property type="entry name" value="Integrase_cat-core"/>
</dbReference>